<dbReference type="InterPro" id="IPR051157">
    <property type="entry name" value="PDH/Transketolase"/>
</dbReference>
<reference evidence="1 2" key="1">
    <citation type="submission" date="2016-11" db="EMBL/GenBank/DDBJ databases">
        <authorList>
            <person name="Jaros S."/>
            <person name="Januszkiewicz K."/>
            <person name="Wedrychowicz H."/>
        </authorList>
    </citation>
    <scope>NUCLEOTIDE SEQUENCE [LARGE SCALE GENOMIC DNA]</scope>
    <source>
        <strain evidence="1 2">DSM 46144</strain>
    </source>
</reference>
<organism evidence="1 2">
    <name type="scientific">Cryptosporangium aurantiacum</name>
    <dbReference type="NCBI Taxonomy" id="134849"/>
    <lineage>
        <taxon>Bacteria</taxon>
        <taxon>Bacillati</taxon>
        <taxon>Actinomycetota</taxon>
        <taxon>Actinomycetes</taxon>
        <taxon>Cryptosporangiales</taxon>
        <taxon>Cryptosporangiaceae</taxon>
        <taxon>Cryptosporangium</taxon>
    </lineage>
</organism>
<protein>
    <submittedName>
        <fullName evidence="1">Uncharacterized protein</fullName>
    </submittedName>
</protein>
<dbReference type="Proteomes" id="UP000184440">
    <property type="component" value="Unassembled WGS sequence"/>
</dbReference>
<dbReference type="PANTHER" id="PTHR43825">
    <property type="entry name" value="PYRUVATE DEHYDROGENASE E1 COMPONENT"/>
    <property type="match status" value="1"/>
</dbReference>
<name>A0A1M7PPG7_9ACTN</name>
<dbReference type="EMBL" id="FRCS01000003">
    <property type="protein sequence ID" value="SHN19209.1"/>
    <property type="molecule type" value="Genomic_DNA"/>
</dbReference>
<proteinExistence type="predicted"/>
<dbReference type="PANTHER" id="PTHR43825:SF4">
    <property type="entry name" value="PYRUVATE DEHYDROGENASE E1 COMPONENT"/>
    <property type="match status" value="1"/>
</dbReference>
<dbReference type="GO" id="GO:0000287">
    <property type="term" value="F:magnesium ion binding"/>
    <property type="evidence" value="ECO:0007669"/>
    <property type="project" value="UniProtKB-ARBA"/>
</dbReference>
<accession>A0A1M7PPG7</accession>
<gene>
    <name evidence="1" type="ORF">SAMN05443668_103555</name>
</gene>
<evidence type="ECO:0000313" key="1">
    <source>
        <dbReference type="EMBL" id="SHN19209.1"/>
    </source>
</evidence>
<sequence>MVAELGEVVWIVDLNRQSLDRVVPTMGAARLQGMFTAAGWQVLTVKYGRLLEDLFTRPSGAALRGRIDDMSDAEYQRLLRRTPTEIRRELPGTGTGAAEIAALIAEVSDADLAAAVRNLGGHDLAALREAYARIDDDRPTVILAYTLKGYGLATEGHPQNHSALLTEGQLH</sequence>
<evidence type="ECO:0000313" key="2">
    <source>
        <dbReference type="Proteomes" id="UP000184440"/>
    </source>
</evidence>
<dbReference type="SUPFAM" id="SSF52518">
    <property type="entry name" value="Thiamin diphosphate-binding fold (THDP-binding)"/>
    <property type="match status" value="1"/>
</dbReference>
<keyword evidence="2" id="KW-1185">Reference proteome</keyword>
<dbReference type="AlphaFoldDB" id="A0A1M7PPG7"/>
<dbReference type="STRING" id="134849.SAMN05443668_103555"/>
<dbReference type="InterPro" id="IPR029061">
    <property type="entry name" value="THDP-binding"/>
</dbReference>
<dbReference type="Gene3D" id="3.40.50.970">
    <property type="match status" value="1"/>
</dbReference>